<accession>A0A0L0FZI3</accession>
<keyword evidence="3" id="KW-1185">Reference proteome</keyword>
<organism evidence="2 3">
    <name type="scientific">Sphaeroforma arctica JP610</name>
    <dbReference type="NCBI Taxonomy" id="667725"/>
    <lineage>
        <taxon>Eukaryota</taxon>
        <taxon>Ichthyosporea</taxon>
        <taxon>Ichthyophonida</taxon>
        <taxon>Sphaeroforma</taxon>
    </lineage>
</organism>
<keyword evidence="1" id="KW-1133">Transmembrane helix</keyword>
<dbReference type="eggNOG" id="ENOG502S10I">
    <property type="taxonomic scope" value="Eukaryota"/>
</dbReference>
<keyword evidence="1" id="KW-0472">Membrane</keyword>
<protein>
    <recommendedName>
        <fullName evidence="4">Methyltransferase type 11 domain-containing protein</fullName>
    </recommendedName>
</protein>
<keyword evidence="1" id="KW-0812">Transmembrane</keyword>
<dbReference type="EMBL" id="KQ241974">
    <property type="protein sequence ID" value="KNC81971.1"/>
    <property type="molecule type" value="Genomic_DNA"/>
</dbReference>
<proteinExistence type="predicted"/>
<dbReference type="OrthoDB" id="406773at2759"/>
<evidence type="ECO:0000256" key="1">
    <source>
        <dbReference type="SAM" id="Phobius"/>
    </source>
</evidence>
<evidence type="ECO:0000313" key="3">
    <source>
        <dbReference type="Proteomes" id="UP000054560"/>
    </source>
</evidence>
<dbReference type="AlphaFoldDB" id="A0A0L0FZI3"/>
<evidence type="ECO:0008006" key="4">
    <source>
        <dbReference type="Google" id="ProtNLM"/>
    </source>
</evidence>
<feature type="transmembrane region" description="Helical" evidence="1">
    <location>
        <begin position="12"/>
        <end position="30"/>
    </location>
</feature>
<sequence>MSLIPLQTNHCRFVAVALLTFLCIFVGYQWHGGALSETYEASIVDVVPIDTLSEAHEAKSVDFVPTDYMCSNLHCYLEPALQQSYLLHRCDDERVASADIPKVEEASAIKQCATKQCQADKTLLASFSGAWCPSKLDKYYLDEGLATQVLSILHRKNYTSLYDFGAGVGRYVNFYREGDIDALGFDGNLGVEEYTQGKVINRDFTSNELLNELQPREVVTCFETGEHVPKSKESSLLDIVSGLSTRMVVMSWAKPGQGGVGHINLQKLDYIIAEMDKRGCVFDAQLSKEFNEACTLSWFKTNLFACIKIS</sequence>
<dbReference type="GeneID" id="25906239"/>
<reference evidence="2 3" key="1">
    <citation type="submission" date="2011-02" db="EMBL/GenBank/DDBJ databases">
        <title>The Genome Sequence of Sphaeroforma arctica JP610.</title>
        <authorList>
            <consortium name="The Broad Institute Genome Sequencing Platform"/>
            <person name="Russ C."/>
            <person name="Cuomo C."/>
            <person name="Young S.K."/>
            <person name="Zeng Q."/>
            <person name="Gargeya S."/>
            <person name="Alvarado L."/>
            <person name="Berlin A."/>
            <person name="Chapman S.B."/>
            <person name="Chen Z."/>
            <person name="Freedman E."/>
            <person name="Gellesch M."/>
            <person name="Goldberg J."/>
            <person name="Griggs A."/>
            <person name="Gujja S."/>
            <person name="Heilman E."/>
            <person name="Heiman D."/>
            <person name="Howarth C."/>
            <person name="Mehta T."/>
            <person name="Neiman D."/>
            <person name="Pearson M."/>
            <person name="Roberts A."/>
            <person name="Saif S."/>
            <person name="Shea T."/>
            <person name="Shenoy N."/>
            <person name="Sisk P."/>
            <person name="Stolte C."/>
            <person name="Sykes S."/>
            <person name="White J."/>
            <person name="Yandava C."/>
            <person name="Burger G."/>
            <person name="Gray M.W."/>
            <person name="Holland P.W.H."/>
            <person name="King N."/>
            <person name="Lang F.B.F."/>
            <person name="Roger A.J."/>
            <person name="Ruiz-Trillo I."/>
            <person name="Haas B."/>
            <person name="Nusbaum C."/>
            <person name="Birren B."/>
        </authorList>
    </citation>
    <scope>NUCLEOTIDE SEQUENCE [LARGE SCALE GENOMIC DNA]</scope>
    <source>
        <strain evidence="2 3">JP610</strain>
    </source>
</reference>
<name>A0A0L0FZI3_9EUKA</name>
<dbReference type="Proteomes" id="UP000054560">
    <property type="component" value="Unassembled WGS sequence"/>
</dbReference>
<evidence type="ECO:0000313" key="2">
    <source>
        <dbReference type="EMBL" id="KNC81971.1"/>
    </source>
</evidence>
<dbReference type="RefSeq" id="XP_014155873.1">
    <property type="nucleotide sequence ID" value="XM_014300398.1"/>
</dbReference>
<gene>
    <name evidence="2" type="ORF">SARC_05735</name>
</gene>